<evidence type="ECO:0000313" key="2">
    <source>
        <dbReference type="EMBL" id="KAG5833559.1"/>
    </source>
</evidence>
<protein>
    <submittedName>
        <fullName evidence="2">Uncharacterized protein</fullName>
    </submittedName>
</protein>
<evidence type="ECO:0000313" key="3">
    <source>
        <dbReference type="Proteomes" id="UP001044222"/>
    </source>
</evidence>
<reference evidence="2" key="1">
    <citation type="submission" date="2021-01" db="EMBL/GenBank/DDBJ databases">
        <title>A chromosome-scale assembly of European eel, Anguilla anguilla.</title>
        <authorList>
            <person name="Henkel C."/>
            <person name="Jong-Raadsen S.A."/>
            <person name="Dufour S."/>
            <person name="Weltzien F.-A."/>
            <person name="Palstra A.P."/>
            <person name="Pelster B."/>
            <person name="Spaink H.P."/>
            <person name="Van Den Thillart G.E."/>
            <person name="Jansen H."/>
            <person name="Zahm M."/>
            <person name="Klopp C."/>
            <person name="Cedric C."/>
            <person name="Louis A."/>
            <person name="Berthelot C."/>
            <person name="Parey E."/>
            <person name="Roest Crollius H."/>
            <person name="Montfort J."/>
            <person name="Robinson-Rechavi M."/>
            <person name="Bucao C."/>
            <person name="Bouchez O."/>
            <person name="Gislard M."/>
            <person name="Lluch J."/>
            <person name="Milhes M."/>
            <person name="Lampietro C."/>
            <person name="Lopez Roques C."/>
            <person name="Donnadieu C."/>
            <person name="Braasch I."/>
            <person name="Desvignes T."/>
            <person name="Postlethwait J."/>
            <person name="Bobe J."/>
            <person name="Guiguen Y."/>
            <person name="Dirks R."/>
        </authorList>
    </citation>
    <scope>NUCLEOTIDE SEQUENCE</scope>
    <source>
        <strain evidence="2">Tag_6206</strain>
        <tissue evidence="2">Liver</tissue>
    </source>
</reference>
<organism evidence="2 3">
    <name type="scientific">Anguilla anguilla</name>
    <name type="common">European freshwater eel</name>
    <name type="synonym">Muraena anguilla</name>
    <dbReference type="NCBI Taxonomy" id="7936"/>
    <lineage>
        <taxon>Eukaryota</taxon>
        <taxon>Metazoa</taxon>
        <taxon>Chordata</taxon>
        <taxon>Craniata</taxon>
        <taxon>Vertebrata</taxon>
        <taxon>Euteleostomi</taxon>
        <taxon>Actinopterygii</taxon>
        <taxon>Neopterygii</taxon>
        <taxon>Teleostei</taxon>
        <taxon>Anguilliformes</taxon>
        <taxon>Anguillidae</taxon>
        <taxon>Anguilla</taxon>
    </lineage>
</organism>
<name>A0A9D3LQ34_ANGAN</name>
<feature type="region of interest" description="Disordered" evidence="1">
    <location>
        <begin position="53"/>
        <end position="119"/>
    </location>
</feature>
<dbReference type="EMBL" id="JAFIRN010000016">
    <property type="protein sequence ID" value="KAG5833559.1"/>
    <property type="molecule type" value="Genomic_DNA"/>
</dbReference>
<feature type="region of interest" description="Disordered" evidence="1">
    <location>
        <begin position="1"/>
        <end position="37"/>
    </location>
</feature>
<dbReference type="Proteomes" id="UP001044222">
    <property type="component" value="Chromosome 16"/>
</dbReference>
<dbReference type="AlphaFoldDB" id="A0A9D3LQ34"/>
<sequence>MECGSDRVHAGGRGVSFRWRGQAGDLPQRVPGQRGLLQGGLLPGVRAGRRLHPQAARQIARGPAQRGGLHDPPLAVAAGPGKRPPRPGPPGTGARASGPSSRRTSRTRRTSWNPRTGRGCVWRRLRRGGRHVSTPPCPSPPSDCKIKCCKGCWEKKSCASFVCLSVCLSTPLPVPVADSGSTCDVWQHFYSRVSLKALSAKPKIDSVVTGTSLLFICISKESFSARNLKLAFLRVYKLCLAST</sequence>
<keyword evidence="3" id="KW-1185">Reference proteome</keyword>
<feature type="compositionally biased region" description="Low complexity" evidence="1">
    <location>
        <begin position="92"/>
        <end position="102"/>
    </location>
</feature>
<comment type="caution">
    <text evidence="2">The sequence shown here is derived from an EMBL/GenBank/DDBJ whole genome shotgun (WGS) entry which is preliminary data.</text>
</comment>
<gene>
    <name evidence="2" type="ORF">ANANG_G00277170</name>
</gene>
<accession>A0A9D3LQ34</accession>
<evidence type="ECO:0000256" key="1">
    <source>
        <dbReference type="SAM" id="MobiDB-lite"/>
    </source>
</evidence>
<proteinExistence type="predicted"/>